<accession>A0A6J1Q369</accession>
<protein>
    <submittedName>
        <fullName evidence="3">Uncharacterized protein LOC112457345</fullName>
    </submittedName>
</protein>
<organism evidence="2 3">
    <name type="scientific">Temnothorax curvispinosus</name>
    <dbReference type="NCBI Taxonomy" id="300111"/>
    <lineage>
        <taxon>Eukaryota</taxon>
        <taxon>Metazoa</taxon>
        <taxon>Ecdysozoa</taxon>
        <taxon>Arthropoda</taxon>
        <taxon>Hexapoda</taxon>
        <taxon>Insecta</taxon>
        <taxon>Pterygota</taxon>
        <taxon>Neoptera</taxon>
        <taxon>Endopterygota</taxon>
        <taxon>Hymenoptera</taxon>
        <taxon>Apocrita</taxon>
        <taxon>Aculeata</taxon>
        <taxon>Formicoidea</taxon>
        <taxon>Formicidae</taxon>
        <taxon>Myrmicinae</taxon>
        <taxon>Temnothorax</taxon>
    </lineage>
</organism>
<proteinExistence type="predicted"/>
<dbReference type="Proteomes" id="UP000504618">
    <property type="component" value="Unplaced"/>
</dbReference>
<evidence type="ECO:0000256" key="1">
    <source>
        <dbReference type="SAM" id="MobiDB-lite"/>
    </source>
</evidence>
<reference evidence="3" key="1">
    <citation type="submission" date="2025-08" db="UniProtKB">
        <authorList>
            <consortium name="RefSeq"/>
        </authorList>
    </citation>
    <scope>IDENTIFICATION</scope>
    <source>
        <tissue evidence="3">Whole body</tissue>
    </source>
</reference>
<feature type="compositionally biased region" description="Polar residues" evidence="1">
    <location>
        <begin position="22"/>
        <end position="33"/>
    </location>
</feature>
<dbReference type="AlphaFoldDB" id="A0A6J1Q369"/>
<dbReference type="RefSeq" id="XP_024876103.1">
    <property type="nucleotide sequence ID" value="XM_025020335.1"/>
</dbReference>
<dbReference type="GeneID" id="112457345"/>
<feature type="region of interest" description="Disordered" evidence="1">
    <location>
        <begin position="1"/>
        <end position="40"/>
    </location>
</feature>
<evidence type="ECO:0000313" key="3">
    <source>
        <dbReference type="RefSeq" id="XP_024876103.1"/>
    </source>
</evidence>
<sequence>MFSHCAPGEDRPGPHRIRSFTAADSTFRGTRGSSPRRVPPCRFVATVSSRSSAWMRVARPSRAPRGTTAASSASIVALSKVTPFTQRILDDPAKYCVEEYLQIPSLRERSANVACRTAS</sequence>
<keyword evidence="2" id="KW-1185">Reference proteome</keyword>
<name>A0A6J1Q369_9HYME</name>
<gene>
    <name evidence="3" type="primary">LOC112457345</name>
</gene>
<evidence type="ECO:0000313" key="2">
    <source>
        <dbReference type="Proteomes" id="UP000504618"/>
    </source>
</evidence>